<protein>
    <submittedName>
        <fullName evidence="2">CRISPR-associated protein (TIGR03986 family)</fullName>
    </submittedName>
</protein>
<evidence type="ECO:0000313" key="3">
    <source>
        <dbReference type="Proteomes" id="UP000658225"/>
    </source>
</evidence>
<keyword evidence="1" id="KW-0175">Coiled coil</keyword>
<dbReference type="EMBL" id="JADBEL010000013">
    <property type="protein sequence ID" value="MBE1555399.1"/>
    <property type="molecule type" value="Genomic_DNA"/>
</dbReference>
<proteinExistence type="predicted"/>
<dbReference type="Proteomes" id="UP000658225">
    <property type="component" value="Unassembled WGS sequence"/>
</dbReference>
<evidence type="ECO:0000256" key="1">
    <source>
        <dbReference type="SAM" id="Coils"/>
    </source>
</evidence>
<reference evidence="2" key="1">
    <citation type="submission" date="2020-10" db="EMBL/GenBank/DDBJ databases">
        <title>Genomic Encyclopedia of Type Strains, Phase IV (KMG-IV): sequencing the most valuable type-strain genomes for metagenomic binning, comparative biology and taxonomic classification.</title>
        <authorList>
            <person name="Goeker M."/>
        </authorList>
    </citation>
    <scope>NUCLEOTIDE SEQUENCE</scope>
    <source>
        <strain evidence="2">DSM 13886</strain>
    </source>
</reference>
<gene>
    <name evidence="2" type="ORF">H4683_002504</name>
</gene>
<comment type="caution">
    <text evidence="2">The sequence shown here is derived from an EMBL/GenBank/DDBJ whole genome shotgun (WGS) entry which is preliminary data.</text>
</comment>
<feature type="coiled-coil region" evidence="1">
    <location>
        <begin position="196"/>
        <end position="234"/>
    </location>
</feature>
<sequence length="728" mass="83897">MNKKNQDIEYVTLPYDFVPFAGTGKTEDYLYPYREDAAPNTDKAVPKHNDRTDLSGCITYTIRPYSELALEMREKDGGGTFLSGSSIRGKIRSNIELLSASYPKFIDRSEMLYRNIASKIYRGKVLEGDKVKSDIEKSIKAGYLQKRGNAFYVVPAKKIGDKYFASIKEHQLLNMNLKSDDISYLFEPGGVDGDQLLENQKEIKELNGTIKSLRRKLKEQLKKKQKNLDRIFMRKFSFLGEEWESENEDQLNLLEEDLQNRLMKEFQSEESENTDIIRLCKSYARRWRLKAEIEAKYRSGRKVEDFKPYQQAVFLKSTHGGSVVNLVSSATVECTEKACLFNSTNATSKRSHYIVKEPDASEEECLVPQSVIESYNMMYKKMQIFGGKSFYDLFGGYDKLYTKESKTGNLAKWPIVFFKDDGDSGEKKVLQIGRTPYFKVPYGYQLTELLGTKEIKNVDYASALFGYVKEEKDNDKKSSSYKSRLRFSPVDVVGNPKVLTKQFLLPSPFASASAMYLQQNDKKELQSYEKKEEKHKAKTPPKLNGYKYYHVLKETILKRGSITNKEMISERTIIKPEGVSLKGTIYFTNLKQEEVGLLLLGLNSGLLFQSQQYKEELRKHTQHLEQGYELIGGAKPYGYGKVKFESLQLKLDIEGNDFESLIADTEEESELGEYIDAFITKMGGKNYFEHIHLNQYLQSKQEKPTNEHKNWTEDFGGGYKKHWRLKSN</sequence>
<keyword evidence="3" id="KW-1185">Reference proteome</keyword>
<name>A0A927MQ00_9BACL</name>
<dbReference type="AlphaFoldDB" id="A0A927MQ00"/>
<dbReference type="RefSeq" id="WP_192599126.1">
    <property type="nucleotide sequence ID" value="NZ_JADBEL010000013.1"/>
</dbReference>
<organism evidence="2 3">
    <name type="scientific">Sporosarcina limicola</name>
    <dbReference type="NCBI Taxonomy" id="34101"/>
    <lineage>
        <taxon>Bacteria</taxon>
        <taxon>Bacillati</taxon>
        <taxon>Bacillota</taxon>
        <taxon>Bacilli</taxon>
        <taxon>Bacillales</taxon>
        <taxon>Caryophanaceae</taxon>
        <taxon>Sporosarcina</taxon>
    </lineage>
</organism>
<evidence type="ECO:0000313" key="2">
    <source>
        <dbReference type="EMBL" id="MBE1555399.1"/>
    </source>
</evidence>
<accession>A0A927MQ00</accession>